<dbReference type="PANTHER" id="PTHR18034:SF4">
    <property type="entry name" value="NUCLEOLAR MIF4G DOMAIN-CONTAINING PROTEIN 1"/>
    <property type="match status" value="1"/>
</dbReference>
<name>A0A6V7IVL7_9HYME</name>
<dbReference type="AlphaFoldDB" id="A0A6V7IVL7"/>
<dbReference type="GO" id="GO:0003723">
    <property type="term" value="F:RNA binding"/>
    <property type="evidence" value="ECO:0007669"/>
    <property type="project" value="TreeGrafter"/>
</dbReference>
<evidence type="ECO:0000313" key="4">
    <source>
        <dbReference type="EMBL" id="CAD1543045.1"/>
    </source>
</evidence>
<dbReference type="PROSITE" id="PS51366">
    <property type="entry name" value="MI"/>
    <property type="match status" value="1"/>
</dbReference>
<organism evidence="4">
    <name type="scientific">Bracon brevicornis</name>
    <dbReference type="NCBI Taxonomy" id="1563983"/>
    <lineage>
        <taxon>Eukaryota</taxon>
        <taxon>Metazoa</taxon>
        <taxon>Ecdysozoa</taxon>
        <taxon>Arthropoda</taxon>
        <taxon>Hexapoda</taxon>
        <taxon>Insecta</taxon>
        <taxon>Pterygota</taxon>
        <taxon>Neoptera</taxon>
        <taxon>Endopterygota</taxon>
        <taxon>Hymenoptera</taxon>
        <taxon>Apocrita</taxon>
        <taxon>Ichneumonoidea</taxon>
        <taxon>Braconidae</taxon>
        <taxon>Braconinae</taxon>
        <taxon>Bracon</taxon>
    </lineage>
</organism>
<evidence type="ECO:0000256" key="2">
    <source>
        <dbReference type="ARBA" id="ARBA00023242"/>
    </source>
</evidence>
<protein>
    <recommendedName>
        <fullName evidence="3">MI domain-containing protein</fullName>
    </recommendedName>
</protein>
<keyword evidence="2" id="KW-0539">Nucleus</keyword>
<evidence type="ECO:0000256" key="1">
    <source>
        <dbReference type="ARBA" id="ARBA00004123"/>
    </source>
</evidence>
<dbReference type="EMBL" id="CADCXW020000009">
    <property type="protein sequence ID" value="CAD1543045.1"/>
    <property type="molecule type" value="Genomic_DNA"/>
</dbReference>
<proteinExistence type="predicted"/>
<dbReference type="GO" id="GO:0042274">
    <property type="term" value="P:ribosomal small subunit biogenesis"/>
    <property type="evidence" value="ECO:0007669"/>
    <property type="project" value="TreeGrafter"/>
</dbReference>
<reference evidence="4" key="1">
    <citation type="submission" date="2020-07" db="EMBL/GenBank/DDBJ databases">
        <authorList>
            <person name="Ferguson B K."/>
        </authorList>
    </citation>
    <scope>NUCLEOTIDE SEQUENCE</scope>
    <source>
        <strain evidence="4">L06</strain>
    </source>
</reference>
<dbReference type="GO" id="GO:0005730">
    <property type="term" value="C:nucleolus"/>
    <property type="evidence" value="ECO:0007669"/>
    <property type="project" value="TreeGrafter"/>
</dbReference>
<feature type="domain" description="MI" evidence="3">
    <location>
        <begin position="1"/>
        <end position="48"/>
    </location>
</feature>
<dbReference type="InterPro" id="IPR003891">
    <property type="entry name" value="Initiation_fac_eIF4g_MI"/>
</dbReference>
<accession>A0A6V7IVL7</accession>
<gene>
    <name evidence="4" type="ORF">BBRV_LOCUS34095</name>
</gene>
<dbReference type="InterPro" id="IPR050781">
    <property type="entry name" value="CWC22_splicing_factor"/>
</dbReference>
<comment type="subcellular location">
    <subcellularLocation>
        <location evidence="1">Nucleus</location>
    </subcellularLocation>
</comment>
<evidence type="ECO:0000259" key="3">
    <source>
        <dbReference type="PROSITE" id="PS51366"/>
    </source>
</evidence>
<sequence length="140" mass="16413">MTLQYTLWDKLKTLEEYSNIQIRNLAKFLSHLFLERGLPLSVLKVVEFGELDKPTMRLIRQIMLTLFLHENSDECLKVFERISLAPQLQTFREGLRLFISHFLLKNADAKPLPEDQLEKLQSTAKLVDRILVTRAARTIF</sequence>
<dbReference type="PANTHER" id="PTHR18034">
    <property type="entry name" value="CELL CYCLE CONTROL PROTEIN CWF22-RELATED"/>
    <property type="match status" value="1"/>
</dbReference>